<dbReference type="PANTHER" id="PTHR22803">
    <property type="entry name" value="MANNOSE, PHOSPHOLIPASE, LECTIN RECEPTOR RELATED"/>
    <property type="match status" value="1"/>
</dbReference>
<protein>
    <recommendedName>
        <fullName evidence="4">C-type lectin domain-containing protein</fullName>
    </recommendedName>
</protein>
<evidence type="ECO:0000256" key="2">
    <source>
        <dbReference type="SAM" id="Phobius"/>
    </source>
</evidence>
<dbReference type="InterPro" id="IPR001304">
    <property type="entry name" value="C-type_lectin-like"/>
</dbReference>
<feature type="chain" id="PRO_5018785865" description="C-type lectin domain-containing protein" evidence="3">
    <location>
        <begin position="24"/>
        <end position="344"/>
    </location>
</feature>
<dbReference type="OrthoDB" id="6077435at2759"/>
<dbReference type="InterPro" id="IPR016186">
    <property type="entry name" value="C-type_lectin-like/link_sf"/>
</dbReference>
<dbReference type="InterPro" id="IPR050111">
    <property type="entry name" value="C-type_lectin/snaclec_domain"/>
</dbReference>
<dbReference type="PROSITE" id="PS00615">
    <property type="entry name" value="C_TYPE_LECTIN_1"/>
    <property type="match status" value="1"/>
</dbReference>
<evidence type="ECO:0000313" key="5">
    <source>
        <dbReference type="EMBL" id="RUS84091.1"/>
    </source>
</evidence>
<evidence type="ECO:0000256" key="1">
    <source>
        <dbReference type="ARBA" id="ARBA00023157"/>
    </source>
</evidence>
<feature type="signal peptide" evidence="3">
    <location>
        <begin position="1"/>
        <end position="23"/>
    </location>
</feature>
<dbReference type="InterPro" id="IPR018378">
    <property type="entry name" value="C-type_lectin_CS"/>
</dbReference>
<keyword evidence="2" id="KW-0472">Membrane</keyword>
<evidence type="ECO:0000259" key="4">
    <source>
        <dbReference type="PROSITE" id="PS50041"/>
    </source>
</evidence>
<keyword evidence="2" id="KW-0812">Transmembrane</keyword>
<dbReference type="SMART" id="SM00034">
    <property type="entry name" value="CLECT"/>
    <property type="match status" value="1"/>
</dbReference>
<keyword evidence="1" id="KW-1015">Disulfide bond</keyword>
<feature type="non-terminal residue" evidence="5">
    <location>
        <position position="344"/>
    </location>
</feature>
<dbReference type="Pfam" id="PF00059">
    <property type="entry name" value="Lectin_C"/>
    <property type="match status" value="1"/>
</dbReference>
<accession>A0A3S1BM62</accession>
<evidence type="ECO:0000313" key="6">
    <source>
        <dbReference type="Proteomes" id="UP000271974"/>
    </source>
</evidence>
<sequence length="344" mass="38192">MSVVVSSLDLFCAAIALLAVGKGFRAAGNLNIAHKMIGQSFSTQCDSSFTPVGARSLRISIHKGDDWIYETASGYVYRGKWIENWMFNTTWPNNGVQTIIDITNIKKEDQGVLRCTIHTDTQGTKERVIAYLFVHEEDIDHLCPTHWELYPPLGKCIYLSNMGKPWLDARRHCEKESSEADLIIIQDEAFDKFLSSYIHGFSGYCWIGLSDRQTELKFIWPTGKEAIYTNWEANRPQRSTSENCVVKSTINGKWSDTSCNVSNPFLCEKRARDIDELDPKDKGMLIAVIAIIIITALLFIAVMCLPRYCEKRAGPEGEGAGASKVSASVAAASGGDGAQGDQDE</sequence>
<proteinExistence type="predicted"/>
<feature type="transmembrane region" description="Helical" evidence="2">
    <location>
        <begin position="284"/>
        <end position="305"/>
    </location>
</feature>
<dbReference type="Proteomes" id="UP000271974">
    <property type="component" value="Unassembled WGS sequence"/>
</dbReference>
<dbReference type="SUPFAM" id="SSF56436">
    <property type="entry name" value="C-type lectin-like"/>
    <property type="match status" value="1"/>
</dbReference>
<dbReference type="PROSITE" id="PS50041">
    <property type="entry name" value="C_TYPE_LECTIN_2"/>
    <property type="match status" value="1"/>
</dbReference>
<name>A0A3S1BM62_ELYCH</name>
<feature type="domain" description="C-type lectin" evidence="4">
    <location>
        <begin position="154"/>
        <end position="268"/>
    </location>
</feature>
<dbReference type="Gene3D" id="3.10.100.10">
    <property type="entry name" value="Mannose-Binding Protein A, subunit A"/>
    <property type="match status" value="1"/>
</dbReference>
<organism evidence="5 6">
    <name type="scientific">Elysia chlorotica</name>
    <name type="common">Eastern emerald elysia</name>
    <name type="synonym">Sea slug</name>
    <dbReference type="NCBI Taxonomy" id="188477"/>
    <lineage>
        <taxon>Eukaryota</taxon>
        <taxon>Metazoa</taxon>
        <taxon>Spiralia</taxon>
        <taxon>Lophotrochozoa</taxon>
        <taxon>Mollusca</taxon>
        <taxon>Gastropoda</taxon>
        <taxon>Heterobranchia</taxon>
        <taxon>Euthyneura</taxon>
        <taxon>Panpulmonata</taxon>
        <taxon>Sacoglossa</taxon>
        <taxon>Placobranchoidea</taxon>
        <taxon>Plakobranchidae</taxon>
        <taxon>Elysia</taxon>
    </lineage>
</organism>
<dbReference type="AlphaFoldDB" id="A0A3S1BM62"/>
<reference evidence="5 6" key="1">
    <citation type="submission" date="2019-01" db="EMBL/GenBank/DDBJ databases">
        <title>A draft genome assembly of the solar-powered sea slug Elysia chlorotica.</title>
        <authorList>
            <person name="Cai H."/>
            <person name="Li Q."/>
            <person name="Fang X."/>
            <person name="Li J."/>
            <person name="Curtis N.E."/>
            <person name="Altenburger A."/>
            <person name="Shibata T."/>
            <person name="Feng M."/>
            <person name="Maeda T."/>
            <person name="Schwartz J.A."/>
            <person name="Shigenobu S."/>
            <person name="Lundholm N."/>
            <person name="Nishiyama T."/>
            <person name="Yang H."/>
            <person name="Hasebe M."/>
            <person name="Li S."/>
            <person name="Pierce S.K."/>
            <person name="Wang J."/>
        </authorList>
    </citation>
    <scope>NUCLEOTIDE SEQUENCE [LARGE SCALE GENOMIC DNA]</scope>
    <source>
        <strain evidence="5">EC2010</strain>
        <tissue evidence="5">Whole organism of an adult</tissue>
    </source>
</reference>
<keyword evidence="6" id="KW-1185">Reference proteome</keyword>
<keyword evidence="2" id="KW-1133">Transmembrane helix</keyword>
<dbReference type="InterPro" id="IPR016187">
    <property type="entry name" value="CTDL_fold"/>
</dbReference>
<dbReference type="CDD" id="cd00037">
    <property type="entry name" value="CLECT"/>
    <property type="match status" value="1"/>
</dbReference>
<evidence type="ECO:0000256" key="3">
    <source>
        <dbReference type="SAM" id="SignalP"/>
    </source>
</evidence>
<dbReference type="EMBL" id="RQTK01000218">
    <property type="protein sequence ID" value="RUS84091.1"/>
    <property type="molecule type" value="Genomic_DNA"/>
</dbReference>
<keyword evidence="3" id="KW-0732">Signal</keyword>
<gene>
    <name evidence="5" type="ORF">EGW08_008130</name>
</gene>
<comment type="caution">
    <text evidence="5">The sequence shown here is derived from an EMBL/GenBank/DDBJ whole genome shotgun (WGS) entry which is preliminary data.</text>
</comment>